<dbReference type="AlphaFoldDB" id="A0A6B0UET0"/>
<feature type="chain" id="PRO_5025440904" evidence="1">
    <location>
        <begin position="21"/>
        <end position="100"/>
    </location>
</feature>
<evidence type="ECO:0000256" key="1">
    <source>
        <dbReference type="SAM" id="SignalP"/>
    </source>
</evidence>
<feature type="signal peptide" evidence="1">
    <location>
        <begin position="1"/>
        <end position="20"/>
    </location>
</feature>
<accession>A0A6B0UET0</accession>
<organism evidence="2">
    <name type="scientific">Ixodes ricinus</name>
    <name type="common">Common tick</name>
    <name type="synonym">Acarus ricinus</name>
    <dbReference type="NCBI Taxonomy" id="34613"/>
    <lineage>
        <taxon>Eukaryota</taxon>
        <taxon>Metazoa</taxon>
        <taxon>Ecdysozoa</taxon>
        <taxon>Arthropoda</taxon>
        <taxon>Chelicerata</taxon>
        <taxon>Arachnida</taxon>
        <taxon>Acari</taxon>
        <taxon>Parasitiformes</taxon>
        <taxon>Ixodida</taxon>
        <taxon>Ixodoidea</taxon>
        <taxon>Ixodidae</taxon>
        <taxon>Ixodinae</taxon>
        <taxon>Ixodes</taxon>
    </lineage>
</organism>
<evidence type="ECO:0000313" key="2">
    <source>
        <dbReference type="EMBL" id="MXU88057.1"/>
    </source>
</evidence>
<keyword evidence="1" id="KW-0732">Signal</keyword>
<protein>
    <submittedName>
        <fullName evidence="2">Putative secreted protein</fullName>
    </submittedName>
</protein>
<dbReference type="EMBL" id="GIFC01005974">
    <property type="protein sequence ID" value="MXU88057.1"/>
    <property type="molecule type" value="Transcribed_RNA"/>
</dbReference>
<name>A0A6B0UET0_IXORI</name>
<proteinExistence type="predicted"/>
<sequence>MHTWWPSSTVPASCSSTASSLCLSLMVGCPNSRSRRWLQGTRDAQPCWRMRNARHACACSPLAETPIRRFGTRKWRATSLPSLPCPLTGPRSIASRKTKS</sequence>
<reference evidence="2" key="1">
    <citation type="submission" date="2019-12" db="EMBL/GenBank/DDBJ databases">
        <title>An insight into the sialome of adult female Ixodes ricinus ticks feeding for 6 days.</title>
        <authorList>
            <person name="Perner J."/>
            <person name="Ribeiro J.M.C."/>
        </authorList>
    </citation>
    <scope>NUCLEOTIDE SEQUENCE</scope>
    <source>
        <strain evidence="2">Semi-engorged</strain>
        <tissue evidence="2">Salivary glands</tissue>
    </source>
</reference>